<evidence type="ECO:0000313" key="2">
    <source>
        <dbReference type="Proteomes" id="UP001468798"/>
    </source>
</evidence>
<accession>A0ABU9NL35</accession>
<evidence type="ECO:0000313" key="1">
    <source>
        <dbReference type="EMBL" id="MEM0576015.1"/>
    </source>
</evidence>
<sequence length="165" mass="18963">MDERDSQLRKTIEASICTVLVGIMKTKDFDSFLLSLNELDTAFEHQLNDCYSKENLFSSGLVYLEKLFPSKKERISEMISNEICVKSETARAILNLASILVINNLKKDPPKNLLPLLESQTENLYRFLPRGVKLILGLPNEEYTPNSSFEKESTLFGFSFFRLRK</sequence>
<proteinExistence type="predicted"/>
<gene>
    <name evidence="1" type="ORF">WFZ86_05850</name>
</gene>
<reference evidence="1 2" key="1">
    <citation type="submission" date="2024-03" db="EMBL/GenBank/DDBJ databases">
        <title>Two novel species of the genus Flavobacterium exhibiting potentially degradation of complex polysaccharides.</title>
        <authorList>
            <person name="Lian X."/>
        </authorList>
    </citation>
    <scope>NUCLEOTIDE SEQUENCE [LARGE SCALE GENOMIC DNA]</scope>
    <source>
        <strain evidence="1 2">N6</strain>
    </source>
</reference>
<keyword evidence="2" id="KW-1185">Reference proteome</keyword>
<organism evidence="1 2">
    <name type="scientific">Flavobacterium polysaccharolyticum</name>
    <dbReference type="NCBI Taxonomy" id="3133148"/>
    <lineage>
        <taxon>Bacteria</taxon>
        <taxon>Pseudomonadati</taxon>
        <taxon>Bacteroidota</taxon>
        <taxon>Flavobacteriia</taxon>
        <taxon>Flavobacteriales</taxon>
        <taxon>Flavobacteriaceae</taxon>
        <taxon>Flavobacterium</taxon>
    </lineage>
</organism>
<name>A0ABU9NL35_9FLAO</name>
<protein>
    <submittedName>
        <fullName evidence="1">Uncharacterized protein</fullName>
    </submittedName>
</protein>
<dbReference type="RefSeq" id="WP_342691069.1">
    <property type="nucleotide sequence ID" value="NZ_JBCGDP010000004.1"/>
</dbReference>
<dbReference type="EMBL" id="JBCGDP010000004">
    <property type="protein sequence ID" value="MEM0576015.1"/>
    <property type="molecule type" value="Genomic_DNA"/>
</dbReference>
<comment type="caution">
    <text evidence="1">The sequence shown here is derived from an EMBL/GenBank/DDBJ whole genome shotgun (WGS) entry which is preliminary data.</text>
</comment>
<dbReference type="Proteomes" id="UP001468798">
    <property type="component" value="Unassembled WGS sequence"/>
</dbReference>